<feature type="region of interest" description="Disordered" evidence="1">
    <location>
        <begin position="283"/>
        <end position="324"/>
    </location>
</feature>
<dbReference type="Proteomes" id="UP000671943">
    <property type="component" value="Segment"/>
</dbReference>
<feature type="compositionally biased region" description="Acidic residues" evidence="1">
    <location>
        <begin position="283"/>
        <end position="309"/>
    </location>
</feature>
<evidence type="ECO:0000313" key="3">
    <source>
        <dbReference type="Proteomes" id="UP000671943"/>
    </source>
</evidence>
<gene>
    <name evidence="2" type="ORF">XaavBphi31_26</name>
</gene>
<keyword evidence="3" id="KW-1185">Reference proteome</keyword>
<name>A0A868C0I8_9CAUD</name>
<accession>A0A868C0I8</accession>
<proteinExistence type="predicted"/>
<reference evidence="2" key="1">
    <citation type="submission" date="2020-08" db="EMBL/GenBank/DDBJ databases">
        <authorList>
            <person name="Nguyen N.T.T."/>
            <person name="Holtappels D."/>
            <person name="Doan T.T.K."/>
            <person name="Pham H.K.N."/>
            <person name="Wagemans J."/>
        </authorList>
    </citation>
    <scope>NUCLEOTIDE SEQUENCE</scope>
</reference>
<dbReference type="EMBL" id="MT951568">
    <property type="protein sequence ID" value="QOI69523.1"/>
    <property type="molecule type" value="Genomic_DNA"/>
</dbReference>
<evidence type="ECO:0000256" key="1">
    <source>
        <dbReference type="SAM" id="MobiDB-lite"/>
    </source>
</evidence>
<organism evidence="2 3">
    <name type="scientific">Xanthomonas phage Xaa_vB_phi31</name>
    <dbReference type="NCBI Taxonomy" id="2776752"/>
    <lineage>
        <taxon>Viruses</taxon>
        <taxon>Duplodnaviria</taxon>
        <taxon>Heunggongvirae</taxon>
        <taxon>Uroviricota</taxon>
        <taxon>Caudoviricetes</taxon>
        <taxon>Autographivirales</taxon>
        <taxon>Autonotataviridae</taxon>
        <taxon>Gujervirinae</taxon>
        <taxon>Pazvirus</taxon>
        <taxon>Pazvirus 31</taxon>
    </lineage>
</organism>
<protein>
    <submittedName>
        <fullName evidence="2">Uncharacterized protein</fullName>
    </submittedName>
</protein>
<evidence type="ECO:0000313" key="2">
    <source>
        <dbReference type="EMBL" id="QOI69523.1"/>
    </source>
</evidence>
<sequence>MASLPCVIWYTYTGSISAPATSKITSHRLNRRAINMALNAAMKARLAKAKQVGPNMNEAQAGGGGYTPPAEGVTRLRLVGYFEVGEHTEQSGKFIGKKNKKVQLVWELSGKNHEPSEHDGKKIPIRMTQELNYSLNEKATFYKLFVELNACHGNEATIFAELLGKEFLATVVHTHKGEGAAKRTYANLTKIRKAVRLDEDDNEIPVKVDEPLTEPKFFVWDIATMEDWDAIFIDGEYPERKDKDGNVTHKARSKNVLQEKIRSANNFDTLPIAEFIRAGVSAEDEASMDEALGGDDNSDDDAPPFEADEPREVAAGQADVDDLV</sequence>